<dbReference type="EMBL" id="JACHHR010000002">
    <property type="protein sequence ID" value="MBB5211579.1"/>
    <property type="molecule type" value="Genomic_DNA"/>
</dbReference>
<dbReference type="EMBL" id="CP047491">
    <property type="protein sequence ID" value="QHQ37681.1"/>
    <property type="molecule type" value="Genomic_DNA"/>
</dbReference>
<dbReference type="CDD" id="cd17574">
    <property type="entry name" value="REC_OmpR"/>
    <property type="match status" value="1"/>
</dbReference>
<dbReference type="GO" id="GO:0032993">
    <property type="term" value="C:protein-DNA complex"/>
    <property type="evidence" value="ECO:0007669"/>
    <property type="project" value="TreeGrafter"/>
</dbReference>
<dbReference type="Gene3D" id="3.40.50.2300">
    <property type="match status" value="1"/>
</dbReference>
<dbReference type="SMART" id="SM00862">
    <property type="entry name" value="Trans_reg_C"/>
    <property type="match status" value="1"/>
</dbReference>
<dbReference type="InterPro" id="IPR039420">
    <property type="entry name" value="WalR-like"/>
</dbReference>
<name>A0A6P1T7A8_9GAMM</name>
<dbReference type="PROSITE" id="PS50110">
    <property type="entry name" value="RESPONSE_REGULATORY"/>
    <property type="match status" value="1"/>
</dbReference>
<dbReference type="InterPro" id="IPR001867">
    <property type="entry name" value="OmpR/PhoB-type_DNA-bd"/>
</dbReference>
<dbReference type="OrthoDB" id="9802426at2"/>
<accession>A0A6P1T7A8</accession>
<keyword evidence="8" id="KW-1185">Reference proteome</keyword>
<feature type="domain" description="Response regulatory" evidence="4">
    <location>
        <begin position="11"/>
        <end position="124"/>
    </location>
</feature>
<proteinExistence type="predicted"/>
<reference evidence="7 8" key="1">
    <citation type="submission" date="2020-01" db="EMBL/GenBank/DDBJ databases">
        <title>The possibility of degradation of plastic by Microbulbifer hydrolyticus IRE-31.</title>
        <authorList>
            <person name="Liu L."/>
        </authorList>
    </citation>
    <scope>NUCLEOTIDE SEQUENCE [LARGE SCALE GENOMIC DNA]</scope>
    <source>
        <strain evidence="7 8">IRE-31</strain>
    </source>
</reference>
<feature type="domain" description="OmpR/PhoB-type" evidence="5">
    <location>
        <begin position="134"/>
        <end position="232"/>
    </location>
</feature>
<protein>
    <submittedName>
        <fullName evidence="6">DNA-binding response OmpR family regulator</fullName>
    </submittedName>
    <submittedName>
        <fullName evidence="7">Response regulator</fullName>
    </submittedName>
</protein>
<dbReference type="GO" id="GO:0006355">
    <property type="term" value="P:regulation of DNA-templated transcription"/>
    <property type="evidence" value="ECO:0007669"/>
    <property type="project" value="InterPro"/>
</dbReference>
<dbReference type="InterPro" id="IPR001789">
    <property type="entry name" value="Sig_transdc_resp-reg_receiver"/>
</dbReference>
<evidence type="ECO:0000256" key="2">
    <source>
        <dbReference type="PROSITE-ProRule" id="PRU00169"/>
    </source>
</evidence>
<sequence>MSATNTSTGYNILLLEDDEQLASLIVRFLSERNCTVTHAADGKAFTMAMHHRHFDLILADVVLPDASGFQLLQQHKHQLGCPLIFMSALSSIEDQVCGLELGACDYLVKPVDPELLWAKIEANLRHIHRPSSATSSLNFGPLSVDTDSREARVNGTPLPLTSNEFDLLMIFADQPTQLLSREYLFRRAIGREFDGLDRVVDMRVSRLRKKLAAIPDGVIIRSIRGRGYSLNTVSGT</sequence>
<dbReference type="SMART" id="SM00448">
    <property type="entry name" value="REC"/>
    <property type="match status" value="1"/>
</dbReference>
<dbReference type="SUPFAM" id="SSF52172">
    <property type="entry name" value="CheY-like"/>
    <property type="match status" value="1"/>
</dbReference>
<dbReference type="GO" id="GO:0000156">
    <property type="term" value="F:phosphorelay response regulator activity"/>
    <property type="evidence" value="ECO:0007669"/>
    <property type="project" value="TreeGrafter"/>
</dbReference>
<dbReference type="GO" id="GO:0000976">
    <property type="term" value="F:transcription cis-regulatory region binding"/>
    <property type="evidence" value="ECO:0007669"/>
    <property type="project" value="TreeGrafter"/>
</dbReference>
<dbReference type="Pfam" id="PF00072">
    <property type="entry name" value="Response_reg"/>
    <property type="match status" value="1"/>
</dbReference>
<dbReference type="Pfam" id="PF00486">
    <property type="entry name" value="Trans_reg_C"/>
    <property type="match status" value="1"/>
</dbReference>
<gene>
    <name evidence="7" type="ORF">GTQ55_00905</name>
    <name evidence="6" type="ORF">HNQ53_001797</name>
</gene>
<dbReference type="Proteomes" id="UP000563601">
    <property type="component" value="Unassembled WGS sequence"/>
</dbReference>
<dbReference type="GO" id="GO:0005829">
    <property type="term" value="C:cytosol"/>
    <property type="evidence" value="ECO:0007669"/>
    <property type="project" value="TreeGrafter"/>
</dbReference>
<dbReference type="InterPro" id="IPR011006">
    <property type="entry name" value="CheY-like_superfamily"/>
</dbReference>
<feature type="modified residue" description="4-aspartylphosphate" evidence="2">
    <location>
        <position position="60"/>
    </location>
</feature>
<keyword evidence="1 3" id="KW-0238">DNA-binding</keyword>
<organism evidence="6 9">
    <name type="scientific">Microbulbifer hydrolyticus</name>
    <dbReference type="NCBI Taxonomy" id="48074"/>
    <lineage>
        <taxon>Bacteria</taxon>
        <taxon>Pseudomonadati</taxon>
        <taxon>Pseudomonadota</taxon>
        <taxon>Gammaproteobacteria</taxon>
        <taxon>Cellvibrionales</taxon>
        <taxon>Microbulbiferaceae</taxon>
        <taxon>Microbulbifer</taxon>
    </lineage>
</organism>
<dbReference type="Proteomes" id="UP000464675">
    <property type="component" value="Chromosome"/>
</dbReference>
<evidence type="ECO:0000313" key="6">
    <source>
        <dbReference type="EMBL" id="MBB5211579.1"/>
    </source>
</evidence>
<dbReference type="PANTHER" id="PTHR48111:SF47">
    <property type="entry name" value="TRANSCRIPTIONAL REGULATORY PROTEIN RSTA"/>
    <property type="match status" value="1"/>
</dbReference>
<evidence type="ECO:0000259" key="5">
    <source>
        <dbReference type="PROSITE" id="PS51755"/>
    </source>
</evidence>
<feature type="DNA-binding region" description="OmpR/PhoB-type" evidence="3">
    <location>
        <begin position="134"/>
        <end position="232"/>
    </location>
</feature>
<evidence type="ECO:0000256" key="3">
    <source>
        <dbReference type="PROSITE-ProRule" id="PRU01091"/>
    </source>
</evidence>
<keyword evidence="2" id="KW-0597">Phosphoprotein</keyword>
<evidence type="ECO:0000313" key="8">
    <source>
        <dbReference type="Proteomes" id="UP000464675"/>
    </source>
</evidence>
<evidence type="ECO:0000256" key="1">
    <source>
        <dbReference type="ARBA" id="ARBA00023125"/>
    </source>
</evidence>
<dbReference type="RefSeq" id="WP_161857019.1">
    <property type="nucleotide sequence ID" value="NZ_CP047491.1"/>
</dbReference>
<evidence type="ECO:0000313" key="9">
    <source>
        <dbReference type="Proteomes" id="UP000563601"/>
    </source>
</evidence>
<dbReference type="CDD" id="cd00383">
    <property type="entry name" value="trans_reg_C"/>
    <property type="match status" value="1"/>
</dbReference>
<dbReference type="PANTHER" id="PTHR48111">
    <property type="entry name" value="REGULATOR OF RPOS"/>
    <property type="match status" value="1"/>
</dbReference>
<dbReference type="AlphaFoldDB" id="A0A6P1T7A8"/>
<evidence type="ECO:0000313" key="7">
    <source>
        <dbReference type="EMBL" id="QHQ37681.1"/>
    </source>
</evidence>
<reference evidence="6 9" key="2">
    <citation type="submission" date="2020-08" db="EMBL/GenBank/DDBJ databases">
        <title>Genomic Encyclopedia of Type Strains, Phase IV (KMG-IV): sequencing the most valuable type-strain genomes for metagenomic binning, comparative biology and taxonomic classification.</title>
        <authorList>
            <person name="Goeker M."/>
        </authorList>
    </citation>
    <scope>NUCLEOTIDE SEQUENCE [LARGE SCALE GENOMIC DNA]</scope>
    <source>
        <strain evidence="6 9">DSM 11525</strain>
    </source>
</reference>
<dbReference type="PROSITE" id="PS51755">
    <property type="entry name" value="OMPR_PHOB"/>
    <property type="match status" value="1"/>
</dbReference>
<evidence type="ECO:0000259" key="4">
    <source>
        <dbReference type="PROSITE" id="PS50110"/>
    </source>
</evidence>
<dbReference type="Gene3D" id="1.10.10.10">
    <property type="entry name" value="Winged helix-like DNA-binding domain superfamily/Winged helix DNA-binding domain"/>
    <property type="match status" value="1"/>
</dbReference>
<dbReference type="InterPro" id="IPR036388">
    <property type="entry name" value="WH-like_DNA-bd_sf"/>
</dbReference>